<feature type="transmembrane region" description="Helical" evidence="8">
    <location>
        <begin position="259"/>
        <end position="279"/>
    </location>
</feature>
<evidence type="ECO:0000256" key="3">
    <source>
        <dbReference type="ARBA" id="ARBA00022448"/>
    </source>
</evidence>
<dbReference type="GO" id="GO:0005886">
    <property type="term" value="C:plasma membrane"/>
    <property type="evidence" value="ECO:0007669"/>
    <property type="project" value="UniProtKB-SubCell"/>
</dbReference>
<dbReference type="InterPro" id="IPR047817">
    <property type="entry name" value="ABC2_TM_bact-type"/>
</dbReference>
<evidence type="ECO:0000256" key="8">
    <source>
        <dbReference type="SAM" id="Phobius"/>
    </source>
</evidence>
<comment type="caution">
    <text evidence="10">The sequence shown here is derived from an EMBL/GenBank/DDBJ whole genome shotgun (WGS) entry which is preliminary data.</text>
</comment>
<evidence type="ECO:0000256" key="2">
    <source>
        <dbReference type="ARBA" id="ARBA00007783"/>
    </source>
</evidence>
<protein>
    <submittedName>
        <fullName evidence="10">ABC transporter permease</fullName>
    </submittedName>
</protein>
<proteinExistence type="inferred from homology"/>
<feature type="domain" description="ABC transmembrane type-2" evidence="9">
    <location>
        <begin position="172"/>
        <end position="397"/>
    </location>
</feature>
<dbReference type="OrthoDB" id="4867262at2"/>
<dbReference type="InterPro" id="IPR051449">
    <property type="entry name" value="ABC-2_transporter_component"/>
</dbReference>
<keyword evidence="4" id="KW-1003">Cell membrane</keyword>
<keyword evidence="5 8" id="KW-0812">Transmembrane</keyword>
<evidence type="ECO:0000256" key="5">
    <source>
        <dbReference type="ARBA" id="ARBA00022692"/>
    </source>
</evidence>
<keyword evidence="6 8" id="KW-1133">Transmembrane helix</keyword>
<dbReference type="InterPro" id="IPR013525">
    <property type="entry name" value="ABC2_TM"/>
</dbReference>
<evidence type="ECO:0000259" key="9">
    <source>
        <dbReference type="PROSITE" id="PS51012"/>
    </source>
</evidence>
<dbReference type="PROSITE" id="PS51012">
    <property type="entry name" value="ABC_TM2"/>
    <property type="match status" value="1"/>
</dbReference>
<evidence type="ECO:0000313" key="10">
    <source>
        <dbReference type="EMBL" id="TGN66738.1"/>
    </source>
</evidence>
<keyword evidence="3" id="KW-0813">Transport</keyword>
<feature type="transmembrane region" description="Helical" evidence="8">
    <location>
        <begin position="372"/>
        <end position="394"/>
    </location>
</feature>
<dbReference type="AlphaFoldDB" id="A0A4Z1CP57"/>
<feature type="transmembrane region" description="Helical" evidence="8">
    <location>
        <begin position="37"/>
        <end position="55"/>
    </location>
</feature>
<dbReference type="PANTHER" id="PTHR30294:SF38">
    <property type="entry name" value="TRANSPORT PERMEASE PROTEIN"/>
    <property type="match status" value="1"/>
</dbReference>
<evidence type="ECO:0000256" key="7">
    <source>
        <dbReference type="ARBA" id="ARBA00023136"/>
    </source>
</evidence>
<dbReference type="Pfam" id="PF12698">
    <property type="entry name" value="ABC2_membrane_3"/>
    <property type="match status" value="1"/>
</dbReference>
<accession>A0A4Z1CP57</accession>
<organism evidence="10 11">
    <name type="scientific">Nocardioides eburneiflavus</name>
    <dbReference type="NCBI Taxonomy" id="2518372"/>
    <lineage>
        <taxon>Bacteria</taxon>
        <taxon>Bacillati</taxon>
        <taxon>Actinomycetota</taxon>
        <taxon>Actinomycetes</taxon>
        <taxon>Propionibacteriales</taxon>
        <taxon>Nocardioidaceae</taxon>
        <taxon>Nocardioides</taxon>
    </lineage>
</organism>
<dbReference type="Proteomes" id="UP000297496">
    <property type="component" value="Unassembled WGS sequence"/>
</dbReference>
<reference evidence="10 11" key="1">
    <citation type="submission" date="2019-04" db="EMBL/GenBank/DDBJ databases">
        <title>Three New Species of Nocardioides, Nocardioides euryhalodurans sp. nov., Nocardioides seonyuensis sp. nov. and Nocardioides eburneoflavus sp. nov. Isolated from Soil.</title>
        <authorList>
            <person name="Roh S.G."/>
            <person name="Lee C."/>
            <person name="Kim M.-K."/>
            <person name="Kim S.B."/>
        </authorList>
    </citation>
    <scope>NUCLEOTIDE SEQUENCE [LARGE SCALE GENOMIC DNA]</scope>
    <source>
        <strain evidence="10 11">MMS17-SY213</strain>
    </source>
</reference>
<keyword evidence="7 8" id="KW-0472">Membrane</keyword>
<evidence type="ECO:0000256" key="4">
    <source>
        <dbReference type="ARBA" id="ARBA00022475"/>
    </source>
</evidence>
<dbReference type="PANTHER" id="PTHR30294">
    <property type="entry name" value="MEMBRANE COMPONENT OF ABC TRANSPORTER YHHJ-RELATED"/>
    <property type="match status" value="1"/>
</dbReference>
<feature type="transmembrane region" description="Helical" evidence="8">
    <location>
        <begin position="315"/>
        <end position="339"/>
    </location>
</feature>
<evidence type="ECO:0000256" key="6">
    <source>
        <dbReference type="ARBA" id="ARBA00022989"/>
    </source>
</evidence>
<dbReference type="EMBL" id="SRRO01000001">
    <property type="protein sequence ID" value="TGN66738.1"/>
    <property type="molecule type" value="Genomic_DNA"/>
</dbReference>
<comment type="subcellular location">
    <subcellularLocation>
        <location evidence="1">Cell membrane</location>
        <topology evidence="1">Multi-pass membrane protein</topology>
    </subcellularLocation>
</comment>
<comment type="similarity">
    <text evidence="2">Belongs to the ABC-2 integral membrane protein family.</text>
</comment>
<dbReference type="GO" id="GO:0140359">
    <property type="term" value="F:ABC-type transporter activity"/>
    <property type="evidence" value="ECO:0007669"/>
    <property type="project" value="InterPro"/>
</dbReference>
<feature type="transmembrane region" description="Helical" evidence="8">
    <location>
        <begin position="286"/>
        <end position="309"/>
    </location>
</feature>
<keyword evidence="11" id="KW-1185">Reference proteome</keyword>
<evidence type="ECO:0000313" key="11">
    <source>
        <dbReference type="Proteomes" id="UP000297496"/>
    </source>
</evidence>
<sequence>MLLVSRLVPDRGGAVVSNVVAVAGTELRLFLRDRSNLFFVFVFPVLLVLMIGLQFGEGARSGRVAVSGAGSALQSGLVEVLEADDVVVSDPAWDDALELLARGRLDAAVRVDVAAATAYDAGEAVTLEVVRGSAGNAQVVEQQVRVAVDGLRSDRARLLALEDAGVPADRAAAAVAAAEGQVVAPELEVTSVDRLSREFEGMGQFEFGASGQLLLFTFLACLGGSATLIQARRLGVVSRMLAGPMTAGELVAGQIVGRWAIALFQGGYLMVATSVVFGVDWGNLPLALLVLLLFSLVAAGAAILLGTLLENEGAAGGAGVGFGLVLAALGGSMFPLELFPDTMRAISRITPHSWAYEALADIQRRGGGLLDVLPQLGVLAAMALALLALGGWSLRRSLARAM</sequence>
<name>A0A4Z1CP57_9ACTN</name>
<evidence type="ECO:0000256" key="1">
    <source>
        <dbReference type="ARBA" id="ARBA00004651"/>
    </source>
</evidence>
<feature type="transmembrane region" description="Helical" evidence="8">
    <location>
        <begin position="213"/>
        <end position="231"/>
    </location>
</feature>
<gene>
    <name evidence="10" type="ORF">EXE59_07975</name>
</gene>